<dbReference type="Gene3D" id="2.80.10.50">
    <property type="match status" value="1"/>
</dbReference>
<evidence type="ECO:0008006" key="3">
    <source>
        <dbReference type="Google" id="ProtNLM"/>
    </source>
</evidence>
<reference evidence="1 2" key="1">
    <citation type="journal article" date="2016" name="Mol. Biol. Evol.">
        <title>Comparative Genomics of Early-Diverging Mushroom-Forming Fungi Provides Insights into the Origins of Lignocellulose Decay Capabilities.</title>
        <authorList>
            <person name="Nagy L.G."/>
            <person name="Riley R."/>
            <person name="Tritt A."/>
            <person name="Adam C."/>
            <person name="Daum C."/>
            <person name="Floudas D."/>
            <person name="Sun H."/>
            <person name="Yadav J.S."/>
            <person name="Pangilinan J."/>
            <person name="Larsson K.H."/>
            <person name="Matsuura K."/>
            <person name="Barry K."/>
            <person name="Labutti K."/>
            <person name="Kuo R."/>
            <person name="Ohm R.A."/>
            <person name="Bhattacharya S.S."/>
            <person name="Shirouzu T."/>
            <person name="Yoshinaga Y."/>
            <person name="Martin F.M."/>
            <person name="Grigoriev I.V."/>
            <person name="Hibbett D.S."/>
        </authorList>
    </citation>
    <scope>NUCLEOTIDE SEQUENCE [LARGE SCALE GENOMIC DNA]</scope>
    <source>
        <strain evidence="1 2">HHB10207 ss-3</strain>
    </source>
</reference>
<sequence length="165" mass="17908">MPLDNGLYTIQNAYSSGFLKNTRVDNEVLLYDNGYADQSTVFKLKRIAGNCYTIMLDHTTLRLYVAEAPTATSESGDIVPGPVVAMSSSYSEIELQDAQAGTFRMGSPCSGTYFTLAKDAGNPNVEVAAPDGQSKDLWVFIKRIRLSSPSAPGSHKMIEIMLPSD</sequence>
<dbReference type="SUPFAM" id="SSF50370">
    <property type="entry name" value="Ricin B-like lectins"/>
    <property type="match status" value="1"/>
</dbReference>
<gene>
    <name evidence="1" type="ORF">SISSUDRAFT_1060118</name>
</gene>
<proteinExistence type="predicted"/>
<evidence type="ECO:0000313" key="1">
    <source>
        <dbReference type="EMBL" id="KZT40636.1"/>
    </source>
</evidence>
<protein>
    <recommendedName>
        <fullName evidence="3">Ricin B lectin domain-containing protein</fullName>
    </recommendedName>
</protein>
<evidence type="ECO:0000313" key="2">
    <source>
        <dbReference type="Proteomes" id="UP000076798"/>
    </source>
</evidence>
<dbReference type="EMBL" id="KV428030">
    <property type="protein sequence ID" value="KZT40636.1"/>
    <property type="molecule type" value="Genomic_DNA"/>
</dbReference>
<accession>A0A166FH45</accession>
<organism evidence="1 2">
    <name type="scientific">Sistotremastrum suecicum HHB10207 ss-3</name>
    <dbReference type="NCBI Taxonomy" id="1314776"/>
    <lineage>
        <taxon>Eukaryota</taxon>
        <taxon>Fungi</taxon>
        <taxon>Dikarya</taxon>
        <taxon>Basidiomycota</taxon>
        <taxon>Agaricomycotina</taxon>
        <taxon>Agaricomycetes</taxon>
        <taxon>Sistotremastrales</taxon>
        <taxon>Sistotremastraceae</taxon>
        <taxon>Sistotremastrum</taxon>
    </lineage>
</organism>
<dbReference type="InterPro" id="IPR035992">
    <property type="entry name" value="Ricin_B-like_lectins"/>
</dbReference>
<dbReference type="Proteomes" id="UP000076798">
    <property type="component" value="Unassembled WGS sequence"/>
</dbReference>
<name>A0A166FH45_9AGAM</name>
<keyword evidence="2" id="KW-1185">Reference proteome</keyword>
<dbReference type="AlphaFoldDB" id="A0A166FH45"/>